<dbReference type="InterPro" id="IPR021747">
    <property type="entry name" value="DUF3313"/>
</dbReference>
<comment type="caution">
    <text evidence="2">The sequence shown here is derived from an EMBL/GenBank/DDBJ whole genome shotgun (WGS) entry which is preliminary data.</text>
</comment>
<dbReference type="RefSeq" id="WP_129148354.1">
    <property type="nucleotide sequence ID" value="NZ_JBHSDO010000016.1"/>
</dbReference>
<evidence type="ECO:0000256" key="1">
    <source>
        <dbReference type="SAM" id="SignalP"/>
    </source>
</evidence>
<reference evidence="2 3" key="1">
    <citation type="journal article" date="2017" name="Int. J. Syst. Evol. Microbiol.">
        <title>Achromobacter aloeverae sp. nov., isolated from the root of Aloe vera (L.) Burm.f.</title>
        <authorList>
            <person name="Kuncharoen N."/>
            <person name="Muramatsu Y."/>
            <person name="Shibata C."/>
            <person name="Kamakura Y."/>
            <person name="Nakagawa Y."/>
            <person name="Tanasupawat S."/>
        </authorList>
    </citation>
    <scope>NUCLEOTIDE SEQUENCE [LARGE SCALE GENOMIC DNA]</scope>
    <source>
        <strain evidence="2 3">AVA-1</strain>
    </source>
</reference>
<feature type="signal peptide" evidence="1">
    <location>
        <begin position="1"/>
        <end position="23"/>
    </location>
</feature>
<dbReference type="PROSITE" id="PS51257">
    <property type="entry name" value="PROKAR_LIPOPROTEIN"/>
    <property type="match status" value="1"/>
</dbReference>
<name>A0A4V1MSK8_9BURK</name>
<feature type="chain" id="PRO_5021032519" evidence="1">
    <location>
        <begin position="24"/>
        <end position="228"/>
    </location>
</feature>
<keyword evidence="3" id="KW-1185">Reference proteome</keyword>
<evidence type="ECO:0000313" key="2">
    <source>
        <dbReference type="EMBL" id="RXN92390.1"/>
    </source>
</evidence>
<evidence type="ECO:0000313" key="3">
    <source>
        <dbReference type="Proteomes" id="UP000290849"/>
    </source>
</evidence>
<dbReference type="Proteomes" id="UP000290849">
    <property type="component" value="Unassembled WGS sequence"/>
</dbReference>
<dbReference type="AlphaFoldDB" id="A0A4V1MSK8"/>
<dbReference type="OrthoDB" id="5565234at2"/>
<gene>
    <name evidence="2" type="ORF">C7R54_01125</name>
</gene>
<dbReference type="Pfam" id="PF11769">
    <property type="entry name" value="DUF3313"/>
    <property type="match status" value="1"/>
</dbReference>
<proteinExistence type="predicted"/>
<dbReference type="EMBL" id="PYAL01000001">
    <property type="protein sequence ID" value="RXN92390.1"/>
    <property type="molecule type" value="Genomic_DNA"/>
</dbReference>
<protein>
    <submittedName>
        <fullName evidence="2">DUF3313 domain-containing protein</fullName>
    </submittedName>
</protein>
<sequence length="228" mass="24308">MKAHFLRKSLLSMSAVLLVAGCASEPPTRESGFLGDYSRLEKQDAPGGGTRLAYVNPTFTPANYTALWLDPVVFYPEPKPTENVSMATMNQVREYMDQALRSRLDGKVRMVNHAGPGVAHARLAITAVGAETEALAPYQYIPIALVVTGAKAAIEGGRPQEATLAIEAQVSDSQTGKLLFASVRGGTGGEVRSASQGQGAVQPEQLKKLIDTWADGAAAQVSRYIKTF</sequence>
<organism evidence="2 3">
    <name type="scientific">Achromobacter aloeverae</name>
    <dbReference type="NCBI Taxonomy" id="1750518"/>
    <lineage>
        <taxon>Bacteria</taxon>
        <taxon>Pseudomonadati</taxon>
        <taxon>Pseudomonadota</taxon>
        <taxon>Betaproteobacteria</taxon>
        <taxon>Burkholderiales</taxon>
        <taxon>Alcaligenaceae</taxon>
        <taxon>Achromobacter</taxon>
    </lineage>
</organism>
<accession>A0A4V1MSK8</accession>
<keyword evidence="1" id="KW-0732">Signal</keyword>